<dbReference type="SUPFAM" id="SSF143990">
    <property type="entry name" value="YbiA-like"/>
    <property type="match status" value="1"/>
</dbReference>
<feature type="region of interest" description="Disordered" evidence="1">
    <location>
        <begin position="1"/>
        <end position="33"/>
    </location>
</feature>
<dbReference type="Pfam" id="PF08719">
    <property type="entry name" value="NADAR"/>
    <property type="match status" value="1"/>
</dbReference>
<keyword evidence="4" id="KW-1185">Reference proteome</keyword>
<dbReference type="Proteomes" id="UP000030672">
    <property type="component" value="Unassembled WGS sequence"/>
</dbReference>
<proteinExistence type="predicted"/>
<feature type="domain" description="NADAR" evidence="2">
    <location>
        <begin position="39"/>
        <end position="192"/>
    </location>
</feature>
<dbReference type="InterPro" id="IPR037238">
    <property type="entry name" value="YbiA-like_sf"/>
</dbReference>
<reference evidence="3 4" key="1">
    <citation type="journal article" date="2014" name="BMC Genomics">
        <title>Genome sequencing of four Aureobasidium pullulans varieties: biotechnological potential, stress tolerance, and description of new species.</title>
        <authorList>
            <person name="Gostin Ar C."/>
            <person name="Ohm R.A."/>
            <person name="Kogej T."/>
            <person name="Sonjak S."/>
            <person name="Turk M."/>
            <person name="Zajc J."/>
            <person name="Zalar P."/>
            <person name="Grube M."/>
            <person name="Sun H."/>
            <person name="Han J."/>
            <person name="Sharma A."/>
            <person name="Chiniquy J."/>
            <person name="Ngan C.Y."/>
            <person name="Lipzen A."/>
            <person name="Barry K."/>
            <person name="Grigoriev I.V."/>
            <person name="Gunde-Cimerman N."/>
        </authorList>
    </citation>
    <scope>NUCLEOTIDE SEQUENCE [LARGE SCALE GENOMIC DNA]</scope>
    <source>
        <strain evidence="3 4">CBS 110374</strain>
    </source>
</reference>
<evidence type="ECO:0000313" key="4">
    <source>
        <dbReference type="Proteomes" id="UP000030672"/>
    </source>
</evidence>
<dbReference type="GeneID" id="63920521"/>
<dbReference type="RefSeq" id="XP_040875109.1">
    <property type="nucleotide sequence ID" value="XM_041027148.1"/>
</dbReference>
<dbReference type="EMBL" id="KL584860">
    <property type="protein sequence ID" value="KEQ58086.1"/>
    <property type="molecule type" value="Genomic_DNA"/>
</dbReference>
<dbReference type="HOGENOM" id="CLU_084247_0_2_1"/>
<protein>
    <submittedName>
        <fullName evidence="3">DUF1768-domain-containing protein</fullName>
    </submittedName>
</protein>
<evidence type="ECO:0000256" key="1">
    <source>
        <dbReference type="SAM" id="MobiDB-lite"/>
    </source>
</evidence>
<gene>
    <name evidence="3" type="ORF">M437DRAFT_79287</name>
</gene>
<dbReference type="AlphaFoldDB" id="A0A074W6A5"/>
<evidence type="ECO:0000259" key="2">
    <source>
        <dbReference type="Pfam" id="PF08719"/>
    </source>
</evidence>
<dbReference type="NCBIfam" id="TIGR02464">
    <property type="entry name" value="ribofla_fusion"/>
    <property type="match status" value="1"/>
</dbReference>
<evidence type="ECO:0000313" key="3">
    <source>
        <dbReference type="EMBL" id="KEQ58086.1"/>
    </source>
</evidence>
<name>A0A074W6A5_AURM1</name>
<sequence length="198" mass="22664">MLDAGRCDETSPCGTTNELIPSRGREKHNKKSIRPPVLFHREYEEPHGYLSQWYISSFTDPSTGQTYNCAEQYMMHQKAVFRHDDSTAASILATPFPKDQKALGRCVANWDDDAWDEIKEKVVEEGSYLKFSQNKELRERLLLTGERELVEASASDRVWGVGFNAKEALSRREEWGTNLLGKCLMKARERIKKGMSSN</sequence>
<dbReference type="Gene3D" id="1.10.357.40">
    <property type="entry name" value="YbiA-like"/>
    <property type="match status" value="1"/>
</dbReference>
<dbReference type="STRING" id="1043003.A0A074W6A5"/>
<dbReference type="CDD" id="cd15457">
    <property type="entry name" value="NADAR"/>
    <property type="match status" value="1"/>
</dbReference>
<accession>A0A074W6A5</accession>
<dbReference type="InterPro" id="IPR012816">
    <property type="entry name" value="NADAR"/>
</dbReference>
<organism evidence="3 4">
    <name type="scientific">Aureobasidium melanogenum (strain CBS 110374)</name>
    <name type="common">Aureobasidium pullulans var. melanogenum</name>
    <dbReference type="NCBI Taxonomy" id="1043003"/>
    <lineage>
        <taxon>Eukaryota</taxon>
        <taxon>Fungi</taxon>
        <taxon>Dikarya</taxon>
        <taxon>Ascomycota</taxon>
        <taxon>Pezizomycotina</taxon>
        <taxon>Dothideomycetes</taxon>
        <taxon>Dothideomycetidae</taxon>
        <taxon>Dothideales</taxon>
        <taxon>Saccotheciaceae</taxon>
        <taxon>Aureobasidium</taxon>
    </lineage>
</organism>